<evidence type="ECO:0000313" key="1">
    <source>
        <dbReference type="EMBL" id="SPD28631.1"/>
    </source>
</evidence>
<name>A0A2N9IX62_FAGSY</name>
<accession>A0A2N9IX62</accession>
<evidence type="ECO:0000313" key="2">
    <source>
        <dbReference type="EMBL" id="SPD32171.1"/>
    </source>
</evidence>
<dbReference type="EMBL" id="OIVN01006392">
    <property type="protein sequence ID" value="SPD32171.1"/>
    <property type="molecule type" value="Genomic_DNA"/>
</dbReference>
<organism evidence="1">
    <name type="scientific">Fagus sylvatica</name>
    <name type="common">Beechnut</name>
    <dbReference type="NCBI Taxonomy" id="28930"/>
    <lineage>
        <taxon>Eukaryota</taxon>
        <taxon>Viridiplantae</taxon>
        <taxon>Streptophyta</taxon>
        <taxon>Embryophyta</taxon>
        <taxon>Tracheophyta</taxon>
        <taxon>Spermatophyta</taxon>
        <taxon>Magnoliopsida</taxon>
        <taxon>eudicotyledons</taxon>
        <taxon>Gunneridae</taxon>
        <taxon>Pentapetalae</taxon>
        <taxon>rosids</taxon>
        <taxon>fabids</taxon>
        <taxon>Fagales</taxon>
        <taxon>Fagaceae</taxon>
        <taxon>Fagus</taxon>
    </lineage>
</organism>
<sequence length="105" mass="12021">MGTAKAKVAWDELTYSKKGGVGLFRIRITGWNEAAVLRLSKFIVDGHWMWPHARSNDLVQIQNTVCEMWLGGEDAVIWLPSQNKIKNCRDTWRAIRAVKHSICHC</sequence>
<protein>
    <submittedName>
        <fullName evidence="1">Uncharacterized protein</fullName>
    </submittedName>
</protein>
<dbReference type="AlphaFoldDB" id="A0A2N9IX62"/>
<reference evidence="1" key="1">
    <citation type="submission" date="2018-02" db="EMBL/GenBank/DDBJ databases">
        <authorList>
            <person name="Cohen D.B."/>
            <person name="Kent A.D."/>
        </authorList>
    </citation>
    <scope>NUCLEOTIDE SEQUENCE</scope>
</reference>
<proteinExistence type="predicted"/>
<dbReference type="EMBL" id="OIVN01006238">
    <property type="protein sequence ID" value="SPD28631.1"/>
    <property type="molecule type" value="Genomic_DNA"/>
</dbReference>
<gene>
    <name evidence="1" type="ORF">FSB_LOCUS56513</name>
    <name evidence="2" type="ORF">FSB_LOCUS60053</name>
</gene>